<evidence type="ECO:0000313" key="1">
    <source>
        <dbReference type="EMBL" id="TMQ51801.1"/>
    </source>
</evidence>
<organism evidence="1 2">
    <name type="scientific">Eiseniibacteriota bacterium</name>
    <dbReference type="NCBI Taxonomy" id="2212470"/>
    <lineage>
        <taxon>Bacteria</taxon>
        <taxon>Candidatus Eiseniibacteriota</taxon>
    </lineage>
</organism>
<dbReference type="EMBL" id="VBOT01000053">
    <property type="protein sequence ID" value="TMQ51801.1"/>
    <property type="molecule type" value="Genomic_DNA"/>
</dbReference>
<dbReference type="AlphaFoldDB" id="A0A538SKB4"/>
<dbReference type="Proteomes" id="UP000320184">
    <property type="component" value="Unassembled WGS sequence"/>
</dbReference>
<protein>
    <submittedName>
        <fullName evidence="1">Uncharacterized protein</fullName>
    </submittedName>
</protein>
<gene>
    <name evidence="1" type="ORF">E6K73_04720</name>
</gene>
<proteinExistence type="predicted"/>
<accession>A0A538SKB4</accession>
<reference evidence="1 2" key="1">
    <citation type="journal article" date="2019" name="Nat. Microbiol.">
        <title>Mediterranean grassland soil C-N compound turnover is dependent on rainfall and depth, and is mediated by genomically divergent microorganisms.</title>
        <authorList>
            <person name="Diamond S."/>
            <person name="Andeer P.F."/>
            <person name="Li Z."/>
            <person name="Crits-Christoph A."/>
            <person name="Burstein D."/>
            <person name="Anantharaman K."/>
            <person name="Lane K.R."/>
            <person name="Thomas B.C."/>
            <person name="Pan C."/>
            <person name="Northen T.R."/>
            <person name="Banfield J.F."/>
        </authorList>
    </citation>
    <scope>NUCLEOTIDE SEQUENCE [LARGE SCALE GENOMIC DNA]</scope>
    <source>
        <strain evidence="1">WS_3</strain>
    </source>
</reference>
<comment type="caution">
    <text evidence="1">The sequence shown here is derived from an EMBL/GenBank/DDBJ whole genome shotgun (WGS) entry which is preliminary data.</text>
</comment>
<evidence type="ECO:0000313" key="2">
    <source>
        <dbReference type="Proteomes" id="UP000320184"/>
    </source>
</evidence>
<name>A0A538SKB4_UNCEI</name>
<sequence length="207" mass="23255">MTLRIAAAAALILGLTTLLLYLHGIGKGPWADPAARNLRRMKERAWPPAATEPFTIAAMTALPRWAGLSVYAPIERRGVAVEGYVQRMVRAGDDDIHLDFAPETRGSEGPLVPFLSAEITPAWHRGSTAWRYPRLVEALRPIFGGVTQWDQPPRRVRLSGWLMYDYPFEGSPPKGGFPRHVSFWEIHPVTGVELWDDSLARFVEYPR</sequence>